<keyword evidence="4" id="KW-1185">Reference proteome</keyword>
<dbReference type="InterPro" id="IPR048510">
    <property type="entry name" value="WsaF_N"/>
</dbReference>
<comment type="caution">
    <text evidence="3">The sequence shown here is derived from an EMBL/GenBank/DDBJ whole genome shotgun (WGS) entry which is preliminary data.</text>
</comment>
<sequence length="416" mass="46307">MTRAKAESVNFMAPFTVLRRPDLGKRLARRLVRELSRDFSLEQLDFPLLERDISDSLAMPSAIKSITKATDVLDLAWICTPPSPGSGGHTTLFRMVHGMEKRGHRCTILLYNRHGSDPQKYISLIRQYWPELSANIAVVPDQIIGYHACVASSWETAHVLAARGAAISRRLYFVQDYEPYFYPRGSMYALAEDTYRFGFQHIALGNMTTALLRREAGVTPVTVPFGCDVDTYKLENHGHRNGIAFFARPETDRRGYLTARLALKEFNFRHPEQLITVYGDRVSDLDFPHHHAGHLSPLELNRLYNRCLAGLAMSYTNISLVAEEMLASGARVVVNASSLASVDATNSHIIWGPPTPTGIASALSTAVCSPLSNTERTNMARSVRKGWQHTQDLVATAIEATCREGQTEVESMKGSP</sequence>
<gene>
    <name evidence="3" type="ORF">J2T23_002897</name>
</gene>
<feature type="domain" description="WsaF C-terminal" evidence="2">
    <location>
        <begin position="243"/>
        <end position="363"/>
    </location>
</feature>
<dbReference type="AlphaFoldDB" id="A0AAJ1SYF0"/>
<dbReference type="RefSeq" id="WP_307360983.1">
    <property type="nucleotide sequence ID" value="NZ_JAUSTB010000010.1"/>
</dbReference>
<organism evidence="3 4">
    <name type="scientific">Pseudarthrobacter niigatensis</name>
    <dbReference type="NCBI Taxonomy" id="369935"/>
    <lineage>
        <taxon>Bacteria</taxon>
        <taxon>Bacillati</taxon>
        <taxon>Actinomycetota</taxon>
        <taxon>Actinomycetes</taxon>
        <taxon>Micrococcales</taxon>
        <taxon>Micrococcaceae</taxon>
        <taxon>Pseudarthrobacter</taxon>
    </lineage>
</organism>
<dbReference type="SUPFAM" id="SSF53756">
    <property type="entry name" value="UDP-Glycosyltransferase/glycogen phosphorylase"/>
    <property type="match status" value="1"/>
</dbReference>
<dbReference type="Proteomes" id="UP001239267">
    <property type="component" value="Unassembled WGS sequence"/>
</dbReference>
<evidence type="ECO:0008006" key="5">
    <source>
        <dbReference type="Google" id="ProtNLM"/>
    </source>
</evidence>
<dbReference type="Pfam" id="PF22772">
    <property type="entry name" value="WsaF_C"/>
    <property type="match status" value="1"/>
</dbReference>
<dbReference type="GO" id="GO:0030247">
    <property type="term" value="F:polysaccharide binding"/>
    <property type="evidence" value="ECO:0007669"/>
    <property type="project" value="InterPro"/>
</dbReference>
<evidence type="ECO:0000313" key="4">
    <source>
        <dbReference type="Proteomes" id="UP001239267"/>
    </source>
</evidence>
<dbReference type="Gene3D" id="3.40.50.2000">
    <property type="entry name" value="Glycogen Phosphorylase B"/>
    <property type="match status" value="1"/>
</dbReference>
<proteinExistence type="predicted"/>
<evidence type="ECO:0000313" key="3">
    <source>
        <dbReference type="EMBL" id="MDQ0146991.1"/>
    </source>
</evidence>
<accession>A0AAJ1SYF0</accession>
<reference evidence="3 4" key="1">
    <citation type="submission" date="2023-07" db="EMBL/GenBank/DDBJ databases">
        <title>Sorghum-associated microbial communities from plants grown in Nebraska, USA.</title>
        <authorList>
            <person name="Schachtman D."/>
        </authorList>
    </citation>
    <scope>NUCLEOTIDE SEQUENCE [LARGE SCALE GENOMIC DNA]</scope>
    <source>
        <strain evidence="3 4">DS1001</strain>
    </source>
</reference>
<dbReference type="Gene3D" id="3.40.50.11090">
    <property type="match status" value="1"/>
</dbReference>
<evidence type="ECO:0000259" key="1">
    <source>
        <dbReference type="Pfam" id="PF21374"/>
    </source>
</evidence>
<feature type="domain" description="WsaF N-terminal" evidence="1">
    <location>
        <begin position="164"/>
        <end position="206"/>
    </location>
</feature>
<name>A0AAJ1SYF0_9MICC</name>
<protein>
    <recommendedName>
        <fullName evidence="5">Glycosyltransferase involved in cell wall biosynthesis</fullName>
    </recommendedName>
</protein>
<dbReference type="EMBL" id="JAUSTB010000010">
    <property type="protein sequence ID" value="MDQ0146991.1"/>
    <property type="molecule type" value="Genomic_DNA"/>
</dbReference>
<dbReference type="InterPro" id="IPR055050">
    <property type="entry name" value="WsaF_C"/>
</dbReference>
<dbReference type="Pfam" id="PF21374">
    <property type="entry name" value="WsaF_N"/>
    <property type="match status" value="1"/>
</dbReference>
<evidence type="ECO:0000259" key="2">
    <source>
        <dbReference type="Pfam" id="PF22772"/>
    </source>
</evidence>